<evidence type="ECO:0000256" key="9">
    <source>
        <dbReference type="ARBA" id="ARBA00023157"/>
    </source>
</evidence>
<organism evidence="12 13">
    <name type="scientific">Parvularcula maris</name>
    <dbReference type="NCBI Taxonomy" id="2965077"/>
    <lineage>
        <taxon>Bacteria</taxon>
        <taxon>Pseudomonadati</taxon>
        <taxon>Pseudomonadota</taxon>
        <taxon>Alphaproteobacteria</taxon>
        <taxon>Parvularculales</taxon>
        <taxon>Parvularculaceae</taxon>
        <taxon>Parvularcula</taxon>
    </lineage>
</organism>
<dbReference type="InterPro" id="IPR011556">
    <property type="entry name" value="Glut_cys_lig_pln_type"/>
</dbReference>
<keyword evidence="6 10" id="KW-0547">Nucleotide-binding</keyword>
<evidence type="ECO:0000256" key="8">
    <source>
        <dbReference type="ARBA" id="ARBA00022946"/>
    </source>
</evidence>
<dbReference type="Proteomes" id="UP001142610">
    <property type="component" value="Unassembled WGS sequence"/>
</dbReference>
<comment type="function">
    <text evidence="10">Catalyzes the synthesis of gamma-glutamylcysteine (gamma-GC).</text>
</comment>
<keyword evidence="8" id="KW-0809">Transit peptide</keyword>
<evidence type="ECO:0000256" key="1">
    <source>
        <dbReference type="ARBA" id="ARBA00005006"/>
    </source>
</evidence>
<comment type="caution">
    <text evidence="12">The sequence shown here is derived from an EMBL/GenBank/DDBJ whole genome shotgun (WGS) entry which is preliminary data.</text>
</comment>
<evidence type="ECO:0000256" key="2">
    <source>
        <dbReference type="ARBA" id="ARBA00010253"/>
    </source>
</evidence>
<dbReference type="SUPFAM" id="SSF55931">
    <property type="entry name" value="Glutamine synthetase/guanido kinase"/>
    <property type="match status" value="1"/>
</dbReference>
<gene>
    <name evidence="12" type="ORF">NOG11_12450</name>
</gene>
<dbReference type="InterPro" id="IPR014746">
    <property type="entry name" value="Gln_synth/guanido_kin_cat_dom"/>
</dbReference>
<protein>
    <recommendedName>
        <fullName evidence="10">Glutamate--cysteine ligase</fullName>
        <ecNumber evidence="10">6.3.2.2</ecNumber>
    </recommendedName>
</protein>
<feature type="disulfide bond" evidence="11">
    <location>
        <begin position="116"/>
        <end position="336"/>
    </location>
</feature>
<keyword evidence="9 11" id="KW-1015">Disulfide bond</keyword>
<comment type="pathway">
    <text evidence="1">Sulfur metabolism; glutathione biosynthesis; glutathione from L-cysteine and L-glutamate: step 1/2.</text>
</comment>
<dbReference type="EMBL" id="JANIBC010000014">
    <property type="protein sequence ID" value="MCQ8186190.1"/>
    <property type="molecule type" value="Genomic_DNA"/>
</dbReference>
<evidence type="ECO:0000313" key="13">
    <source>
        <dbReference type="Proteomes" id="UP001142610"/>
    </source>
</evidence>
<dbReference type="RefSeq" id="WP_256620087.1">
    <property type="nucleotide sequence ID" value="NZ_JANIBC010000014.1"/>
</dbReference>
<comment type="similarity">
    <text evidence="2">Belongs to the carboxylate-amine ligase family. Glutamate--cysteine ligase type 2 subfamily.</text>
</comment>
<comment type="subunit">
    <text evidence="3">Homodimer or monomer when oxidized or reduced, respectively.</text>
</comment>
<keyword evidence="5" id="KW-0317">Glutathione biosynthesis</keyword>
<proteinExistence type="inferred from homology"/>
<evidence type="ECO:0000256" key="3">
    <source>
        <dbReference type="ARBA" id="ARBA00011153"/>
    </source>
</evidence>
<dbReference type="GO" id="GO:0006750">
    <property type="term" value="P:glutathione biosynthetic process"/>
    <property type="evidence" value="ECO:0007669"/>
    <property type="project" value="UniProtKB-UniRule"/>
</dbReference>
<dbReference type="GO" id="GO:0004357">
    <property type="term" value="F:glutamate-cysteine ligase activity"/>
    <property type="evidence" value="ECO:0007669"/>
    <property type="project" value="UniProtKB-UniRule"/>
</dbReference>
<reference evidence="12" key="1">
    <citation type="submission" date="2022-07" db="EMBL/GenBank/DDBJ databases">
        <title>Parvularcula maris sp. nov., an algicidal bacterium isolated from seawater.</title>
        <authorList>
            <person name="Li F."/>
        </authorList>
    </citation>
    <scope>NUCLEOTIDE SEQUENCE</scope>
    <source>
        <strain evidence="12">BGMRC 0090</strain>
    </source>
</reference>
<dbReference type="PIRSF" id="PIRSF017901">
    <property type="entry name" value="GCL"/>
    <property type="match status" value="1"/>
</dbReference>
<sequence>MTQLDASTRHDLRPIEDKAELAAYLATGCKPKDAWRIGTEHEKFGFLKDSLEPLPFAGERSIQAVLEGLSREFGWQRLEEDGNLVALKKDGASITLEPGGQFELSGAPLKTVQETCSEVTQHLKEVKAVSDPLGVGFIGLGAAPFWTREEMPRVPKGRYTIMRRYMPKVGGLGLDMMHRTATVQVNLDFASEEDMVKKFRTSLALQPIATALFANSPLTEGKPNGFRSWRAHIWTDTDPHRTGMLDFVFEEDFGFERYAEYMLDVPMYFLWRDGVYTDAAGLSFRDFLDGKLEAAPGQRPNIEDWKDHLSTAFPEVRLKTFLEMRGADSGSWGRICALPAFWVGLLYDEESLNGAWDLVKDWTAEERRALRPEAAKNGMAGEVGRIRIKETAAQVLDLSRAGLRRRAAMDAAGTDESGFLAPLADIVRTGESFACQLLRDVEEGADAEALFRAYAF</sequence>
<keyword evidence="7 10" id="KW-0067">ATP-binding</keyword>
<dbReference type="EC" id="6.3.2.2" evidence="10"/>
<keyword evidence="4 10" id="KW-0436">Ligase</keyword>
<dbReference type="Gene3D" id="3.30.590.20">
    <property type="match status" value="1"/>
</dbReference>
<dbReference type="PANTHER" id="PTHR34378">
    <property type="entry name" value="GLUTAMATE--CYSTEINE LIGASE, CHLOROPLASTIC"/>
    <property type="match status" value="1"/>
</dbReference>
<dbReference type="NCBIfam" id="TIGR01436">
    <property type="entry name" value="glu_cys_lig_pln"/>
    <property type="match status" value="1"/>
</dbReference>
<name>A0A9X2LAL8_9PROT</name>
<evidence type="ECO:0000256" key="5">
    <source>
        <dbReference type="ARBA" id="ARBA00022684"/>
    </source>
</evidence>
<dbReference type="GO" id="GO:0005524">
    <property type="term" value="F:ATP binding"/>
    <property type="evidence" value="ECO:0007669"/>
    <property type="project" value="UniProtKB-UniRule"/>
</dbReference>
<evidence type="ECO:0000256" key="10">
    <source>
        <dbReference type="PIRNR" id="PIRNR017901"/>
    </source>
</evidence>
<dbReference type="Pfam" id="PF04107">
    <property type="entry name" value="GCS2"/>
    <property type="match status" value="1"/>
</dbReference>
<evidence type="ECO:0000256" key="7">
    <source>
        <dbReference type="ARBA" id="ARBA00022840"/>
    </source>
</evidence>
<keyword evidence="13" id="KW-1185">Reference proteome</keyword>
<dbReference type="InterPro" id="IPR035434">
    <property type="entry name" value="GCL_bact_plant"/>
</dbReference>
<dbReference type="InterPro" id="IPR006336">
    <property type="entry name" value="GCS2"/>
</dbReference>
<comment type="catalytic activity">
    <reaction evidence="10">
        <text>L-cysteine + L-glutamate + ATP = gamma-L-glutamyl-L-cysteine + ADP + phosphate + H(+)</text>
        <dbReference type="Rhea" id="RHEA:13285"/>
        <dbReference type="ChEBI" id="CHEBI:15378"/>
        <dbReference type="ChEBI" id="CHEBI:29985"/>
        <dbReference type="ChEBI" id="CHEBI:30616"/>
        <dbReference type="ChEBI" id="CHEBI:35235"/>
        <dbReference type="ChEBI" id="CHEBI:43474"/>
        <dbReference type="ChEBI" id="CHEBI:58173"/>
        <dbReference type="ChEBI" id="CHEBI:456216"/>
        <dbReference type="EC" id="6.3.2.2"/>
    </reaction>
</comment>
<comment type="similarity">
    <text evidence="10">Belongs to the glutamate--cysteine ligase type 2 family. EgtA subfamily.</text>
</comment>
<evidence type="ECO:0000256" key="6">
    <source>
        <dbReference type="ARBA" id="ARBA00022741"/>
    </source>
</evidence>
<accession>A0A9X2LAL8</accession>
<dbReference type="AlphaFoldDB" id="A0A9X2LAL8"/>
<evidence type="ECO:0000313" key="12">
    <source>
        <dbReference type="EMBL" id="MCQ8186190.1"/>
    </source>
</evidence>
<evidence type="ECO:0000256" key="11">
    <source>
        <dbReference type="PIRSR" id="PIRSR017901-50"/>
    </source>
</evidence>
<dbReference type="PANTHER" id="PTHR34378:SF1">
    <property type="entry name" value="GLUTAMATE--CYSTEINE LIGASE, CHLOROPLASTIC"/>
    <property type="match status" value="1"/>
</dbReference>
<evidence type="ECO:0000256" key="4">
    <source>
        <dbReference type="ARBA" id="ARBA00022598"/>
    </source>
</evidence>